<comment type="caution">
    <text evidence="2">The sequence shown here is derived from an EMBL/GenBank/DDBJ whole genome shotgun (WGS) entry which is preliminary data.</text>
</comment>
<dbReference type="EMBL" id="JBHSAQ010000002">
    <property type="protein sequence ID" value="MFC3957827.1"/>
    <property type="molecule type" value="Genomic_DNA"/>
</dbReference>
<dbReference type="PANTHER" id="PTHR34512:SF30">
    <property type="entry name" value="OUTER MEMBRANE PROTEIN ASSEMBLY FACTOR BAMB"/>
    <property type="match status" value="1"/>
</dbReference>
<evidence type="ECO:0000313" key="2">
    <source>
        <dbReference type="EMBL" id="MFC3957827.1"/>
    </source>
</evidence>
<dbReference type="SUPFAM" id="SSF50998">
    <property type="entry name" value="Quinoprotein alcohol dehydrogenase-like"/>
    <property type="match status" value="2"/>
</dbReference>
<dbReference type="PANTHER" id="PTHR34512">
    <property type="entry name" value="CELL SURFACE PROTEIN"/>
    <property type="match status" value="1"/>
</dbReference>
<dbReference type="Gene3D" id="2.130.10.10">
    <property type="entry name" value="YVTN repeat-like/Quinoprotein amine dehydrogenase"/>
    <property type="match status" value="2"/>
</dbReference>
<dbReference type="InterPro" id="IPR006311">
    <property type="entry name" value="TAT_signal"/>
</dbReference>
<proteinExistence type="predicted"/>
<dbReference type="InterPro" id="IPR011047">
    <property type="entry name" value="Quinoprotein_ADH-like_sf"/>
</dbReference>
<sequence>MPSRRRFVAGTGVVVAGASVGHTVASAGLEPAPADWPLPRCDAACTGHNPAGSGPTDGVAVRWEHETDDTFAGPAPPILVDGTLFAVGRETIAAFDAATGEKRFDRPGSYVSAPAWVGSDVYRTDSLAVMGRTGIFGLNAGGGYELAGWSIGTERWHAPGRDPSSRLYASPAEHAPVATDGTVFAAVPETNRVVALDADSGRVEWRHAVGDPRSSPLHRPAVRDGVAFLAKWPHDLHAVDADTGEVLWNVTVDVRLLTPPTATGSGVVISGRDTTALVDPRDGHTRWTYDHDGNVTDGSAAVADNTVFLTDGDGFLHAVDLASGDAVWSVEYNRQVDPIVADGVVYVAYNWTNDVTAFDAATGDRLWTWEGPAGPSQPIVGDGVLFVVGFDRIVALEEP</sequence>
<dbReference type="RefSeq" id="WP_256530519.1">
    <property type="nucleotide sequence ID" value="NZ_CP101824.1"/>
</dbReference>
<reference evidence="2 3" key="1">
    <citation type="journal article" date="2019" name="Int. J. Syst. Evol. Microbiol.">
        <title>The Global Catalogue of Microorganisms (GCM) 10K type strain sequencing project: providing services to taxonomists for standard genome sequencing and annotation.</title>
        <authorList>
            <consortium name="The Broad Institute Genomics Platform"/>
            <consortium name="The Broad Institute Genome Sequencing Center for Infectious Disease"/>
            <person name="Wu L."/>
            <person name="Ma J."/>
        </authorList>
    </citation>
    <scope>NUCLEOTIDE SEQUENCE [LARGE SCALE GENOMIC DNA]</scope>
    <source>
        <strain evidence="2 3">IBRC-M 10256</strain>
    </source>
</reference>
<dbReference type="AlphaFoldDB" id="A0ABD5NLI4"/>
<feature type="domain" description="Pyrrolo-quinoline quinone repeat" evidence="1">
    <location>
        <begin position="276"/>
        <end position="393"/>
    </location>
</feature>
<gene>
    <name evidence="2" type="ORF">ACFOUR_05490</name>
</gene>
<feature type="domain" description="Pyrrolo-quinoline quinone repeat" evidence="1">
    <location>
        <begin position="191"/>
        <end position="273"/>
    </location>
</feature>
<accession>A0ABD5NLI4</accession>
<evidence type="ECO:0000313" key="3">
    <source>
        <dbReference type="Proteomes" id="UP001595846"/>
    </source>
</evidence>
<dbReference type="InterPro" id="IPR018391">
    <property type="entry name" value="PQQ_b-propeller_rpt"/>
</dbReference>
<keyword evidence="3" id="KW-1185">Reference proteome</keyword>
<dbReference type="GeneID" id="73903202"/>
<dbReference type="InterPro" id="IPR015943">
    <property type="entry name" value="WD40/YVTN_repeat-like_dom_sf"/>
</dbReference>
<dbReference type="InterPro" id="IPR002372">
    <property type="entry name" value="PQQ_rpt_dom"/>
</dbReference>
<protein>
    <submittedName>
        <fullName evidence="2">PQQ-binding-like beta-propeller repeat protein</fullName>
    </submittedName>
</protein>
<dbReference type="PROSITE" id="PS51318">
    <property type="entry name" value="TAT"/>
    <property type="match status" value="1"/>
</dbReference>
<dbReference type="Pfam" id="PF13360">
    <property type="entry name" value="PQQ_2"/>
    <property type="match status" value="2"/>
</dbReference>
<dbReference type="Proteomes" id="UP001595846">
    <property type="component" value="Unassembled WGS sequence"/>
</dbReference>
<organism evidence="2 3">
    <name type="scientific">Halovivax cerinus</name>
    <dbReference type="NCBI Taxonomy" id="1487865"/>
    <lineage>
        <taxon>Archaea</taxon>
        <taxon>Methanobacteriati</taxon>
        <taxon>Methanobacteriota</taxon>
        <taxon>Stenosarchaea group</taxon>
        <taxon>Halobacteria</taxon>
        <taxon>Halobacteriales</taxon>
        <taxon>Natrialbaceae</taxon>
        <taxon>Halovivax</taxon>
    </lineage>
</organism>
<name>A0ABD5NLI4_9EURY</name>
<evidence type="ECO:0000259" key="1">
    <source>
        <dbReference type="Pfam" id="PF13360"/>
    </source>
</evidence>
<dbReference type="SMART" id="SM00564">
    <property type="entry name" value="PQQ"/>
    <property type="match status" value="6"/>
</dbReference>